<dbReference type="Gene3D" id="3.30.70.100">
    <property type="match status" value="1"/>
</dbReference>
<proteinExistence type="predicted"/>
<comment type="caution">
    <text evidence="1">The sequence shown here is derived from an EMBL/GenBank/DDBJ whole genome shotgun (WGS) entry which is preliminary data.</text>
</comment>
<name>A0ABS7NC70_9RHOB</name>
<dbReference type="Proteomes" id="UP000766629">
    <property type="component" value="Unassembled WGS sequence"/>
</dbReference>
<keyword evidence="2" id="KW-1185">Reference proteome</keyword>
<dbReference type="Pfam" id="PF07237">
    <property type="entry name" value="DUF1428"/>
    <property type="match status" value="1"/>
</dbReference>
<reference evidence="1 2" key="1">
    <citation type="submission" date="2021-06" db="EMBL/GenBank/DDBJ databases">
        <title>50 bacteria genomes isolated from Dapeng, Shenzhen, China.</title>
        <authorList>
            <person name="Zheng W."/>
            <person name="Yu S."/>
            <person name="Huang Y."/>
        </authorList>
    </citation>
    <scope>NUCLEOTIDE SEQUENCE [LARGE SCALE GENOMIC DNA]</scope>
    <source>
        <strain evidence="1 2">DP1N14-2</strain>
    </source>
</reference>
<sequence>MYVAGFVIPVPAGNFEAYKAWAEASAALFREYGCLEIVDSWEDNVPDGQQTDFRRAVAARPNERIVFSWQIWPSKEDMEAAEARIAKDTRFDIPVEIPFDHRRLILGAFTPVHILGRQAGTG</sequence>
<dbReference type="RefSeq" id="WP_222507575.1">
    <property type="nucleotide sequence ID" value="NZ_JAHVJA010000002.1"/>
</dbReference>
<organism evidence="1 2">
    <name type="scientific">Leisingera daeponensis</name>
    <dbReference type="NCBI Taxonomy" id="405746"/>
    <lineage>
        <taxon>Bacteria</taxon>
        <taxon>Pseudomonadati</taxon>
        <taxon>Pseudomonadota</taxon>
        <taxon>Alphaproteobacteria</taxon>
        <taxon>Rhodobacterales</taxon>
        <taxon>Roseobacteraceae</taxon>
        <taxon>Leisingera</taxon>
    </lineage>
</organism>
<protein>
    <submittedName>
        <fullName evidence="1">DUF1428 domain-containing protein</fullName>
    </submittedName>
</protein>
<dbReference type="EMBL" id="JAHVJA010000002">
    <property type="protein sequence ID" value="MBY6138809.1"/>
    <property type="molecule type" value="Genomic_DNA"/>
</dbReference>
<dbReference type="SUPFAM" id="SSF54909">
    <property type="entry name" value="Dimeric alpha+beta barrel"/>
    <property type="match status" value="1"/>
</dbReference>
<accession>A0ABS7NC70</accession>
<dbReference type="InterPro" id="IPR009874">
    <property type="entry name" value="DUF1428"/>
</dbReference>
<evidence type="ECO:0000313" key="1">
    <source>
        <dbReference type="EMBL" id="MBY6138809.1"/>
    </source>
</evidence>
<dbReference type="InterPro" id="IPR011008">
    <property type="entry name" value="Dimeric_a/b-barrel"/>
</dbReference>
<dbReference type="PIRSF" id="PIRSF007028">
    <property type="entry name" value="UCP007028"/>
    <property type="match status" value="1"/>
</dbReference>
<gene>
    <name evidence="1" type="ORF">KUV26_05105</name>
</gene>
<evidence type="ECO:0000313" key="2">
    <source>
        <dbReference type="Proteomes" id="UP000766629"/>
    </source>
</evidence>